<dbReference type="PANTHER" id="PTHR42852">
    <property type="entry name" value="THIOL:DISULFIDE INTERCHANGE PROTEIN DSBE"/>
    <property type="match status" value="1"/>
</dbReference>
<dbReference type="RefSeq" id="WP_008612556.1">
    <property type="nucleotide sequence ID" value="NZ_JH651379.1"/>
</dbReference>
<evidence type="ECO:0000259" key="1">
    <source>
        <dbReference type="PROSITE" id="PS51352"/>
    </source>
</evidence>
<dbReference type="PROSITE" id="PS51352">
    <property type="entry name" value="THIOREDOXIN_2"/>
    <property type="match status" value="1"/>
</dbReference>
<dbReference type="InterPro" id="IPR000866">
    <property type="entry name" value="AhpC/TSA"/>
</dbReference>
<evidence type="ECO:0000313" key="3">
    <source>
        <dbReference type="Proteomes" id="UP000004690"/>
    </source>
</evidence>
<dbReference type="PANTHER" id="PTHR42852:SF13">
    <property type="entry name" value="PROTEIN DIPZ"/>
    <property type="match status" value="1"/>
</dbReference>
<dbReference type="GO" id="GO:0016853">
    <property type="term" value="F:isomerase activity"/>
    <property type="evidence" value="ECO:0007669"/>
    <property type="project" value="UniProtKB-KW"/>
</dbReference>
<dbReference type="STRING" id="926559.JoomaDRAFT_2192"/>
<dbReference type="eggNOG" id="COG0526">
    <property type="taxonomic scope" value="Bacteria"/>
</dbReference>
<feature type="domain" description="Thioredoxin" evidence="1">
    <location>
        <begin position="48"/>
        <end position="185"/>
    </location>
</feature>
<name>I3C6D9_9FLAO</name>
<organism evidence="2 3">
    <name type="scientific">Galbibacter orientalis DSM 19592</name>
    <dbReference type="NCBI Taxonomy" id="926559"/>
    <lineage>
        <taxon>Bacteria</taxon>
        <taxon>Pseudomonadati</taxon>
        <taxon>Bacteroidota</taxon>
        <taxon>Flavobacteriia</taxon>
        <taxon>Flavobacteriales</taxon>
        <taxon>Flavobacteriaceae</taxon>
        <taxon>Galbibacter</taxon>
    </lineage>
</organism>
<dbReference type="GO" id="GO:0016491">
    <property type="term" value="F:oxidoreductase activity"/>
    <property type="evidence" value="ECO:0007669"/>
    <property type="project" value="InterPro"/>
</dbReference>
<reference evidence="2 3" key="1">
    <citation type="submission" date="2012-02" db="EMBL/GenBank/DDBJ databases">
        <title>Improved High-Quality Draft genome of Joostella marina DSM 19592.</title>
        <authorList>
            <consortium name="US DOE Joint Genome Institute (JGI-PGF)"/>
            <person name="Lucas S."/>
            <person name="Copeland A."/>
            <person name="Lapidus A."/>
            <person name="Bruce D."/>
            <person name="Goodwin L."/>
            <person name="Pitluck S."/>
            <person name="Peters L."/>
            <person name="Chertkov O."/>
            <person name="Ovchinnikova G."/>
            <person name="Kyrpides N."/>
            <person name="Mavromatis K."/>
            <person name="Detter J.C."/>
            <person name="Han C."/>
            <person name="Land M."/>
            <person name="Hauser L."/>
            <person name="Markowitz V."/>
            <person name="Cheng J.-F."/>
            <person name="Hugenholtz P."/>
            <person name="Woyke T."/>
            <person name="Wu D."/>
            <person name="Tindall B."/>
            <person name="Brambilla E."/>
            <person name="Klenk H.-P."/>
            <person name="Eisen J.A."/>
        </authorList>
    </citation>
    <scope>NUCLEOTIDE SEQUENCE [LARGE SCALE GENOMIC DNA]</scope>
    <source>
        <strain evidence="2 3">DSM 19592</strain>
    </source>
</reference>
<keyword evidence="2" id="KW-0413">Isomerase</keyword>
<dbReference type="OrthoDB" id="9815205at2"/>
<dbReference type="CDD" id="cd02966">
    <property type="entry name" value="TlpA_like_family"/>
    <property type="match status" value="1"/>
</dbReference>
<accession>I3C6D9</accession>
<dbReference type="EMBL" id="JH651379">
    <property type="protein sequence ID" value="EIJ39182.1"/>
    <property type="molecule type" value="Genomic_DNA"/>
</dbReference>
<dbReference type="InterPro" id="IPR036249">
    <property type="entry name" value="Thioredoxin-like_sf"/>
</dbReference>
<dbReference type="Proteomes" id="UP000004690">
    <property type="component" value="Unassembled WGS sequence"/>
</dbReference>
<protein>
    <submittedName>
        <fullName evidence="2">Thiol-disulfide isomerase-like thioredoxin</fullName>
    </submittedName>
</protein>
<keyword evidence="3" id="KW-1185">Reference proteome</keyword>
<evidence type="ECO:0000313" key="2">
    <source>
        <dbReference type="EMBL" id="EIJ39182.1"/>
    </source>
</evidence>
<dbReference type="InterPro" id="IPR013766">
    <property type="entry name" value="Thioredoxin_domain"/>
</dbReference>
<proteinExistence type="predicted"/>
<gene>
    <name evidence="2" type="ORF">JoomaDRAFT_2192</name>
</gene>
<dbReference type="GO" id="GO:0016209">
    <property type="term" value="F:antioxidant activity"/>
    <property type="evidence" value="ECO:0007669"/>
    <property type="project" value="InterPro"/>
</dbReference>
<sequence>MHIKKSTVSNLLFLGLIIVLLFTPIGTYIKVHVTRLLAMSPSVETTEERKVLENYNWSLVSLEGEQLEFSDLKGKVVLVNFWATWCPPCIAEMPSLQKLYKDYGDRVVFVFVSNEEKKTLAKFLEKHQYTLPVFNSFSEVPKHLISKSIPATYLISKDGGIVIDEKGAANWNSDKMRSTLDKLVSE</sequence>
<dbReference type="Pfam" id="PF00578">
    <property type="entry name" value="AhpC-TSA"/>
    <property type="match status" value="1"/>
</dbReference>
<dbReference type="AlphaFoldDB" id="I3C6D9"/>
<dbReference type="SUPFAM" id="SSF52833">
    <property type="entry name" value="Thioredoxin-like"/>
    <property type="match status" value="1"/>
</dbReference>
<dbReference type="Gene3D" id="3.40.30.10">
    <property type="entry name" value="Glutaredoxin"/>
    <property type="match status" value="1"/>
</dbReference>
<dbReference type="HOGENOM" id="CLU_042529_11_0_10"/>
<dbReference type="InterPro" id="IPR050553">
    <property type="entry name" value="Thioredoxin_ResA/DsbE_sf"/>
</dbReference>